<sequence length="116" mass="12830">MNRCAISRDESTGRLLGSSILRRSKVHRYLCSCVYQGAESPDVRSTTDSKFGWCEVPATATPSGWHCRFPKAWTIGSKIYTQVDSYVHGGRIFGDKNTLLAVLLVPSDVEFVSLVS</sequence>
<organism evidence="1 2">
    <name type="scientific">Elysia marginata</name>
    <dbReference type="NCBI Taxonomy" id="1093978"/>
    <lineage>
        <taxon>Eukaryota</taxon>
        <taxon>Metazoa</taxon>
        <taxon>Spiralia</taxon>
        <taxon>Lophotrochozoa</taxon>
        <taxon>Mollusca</taxon>
        <taxon>Gastropoda</taxon>
        <taxon>Heterobranchia</taxon>
        <taxon>Euthyneura</taxon>
        <taxon>Panpulmonata</taxon>
        <taxon>Sacoglossa</taxon>
        <taxon>Placobranchoidea</taxon>
        <taxon>Plakobranchidae</taxon>
        <taxon>Elysia</taxon>
    </lineage>
</organism>
<dbReference type="AlphaFoldDB" id="A0AAV4F468"/>
<name>A0AAV4F468_9GAST</name>
<reference evidence="1 2" key="1">
    <citation type="journal article" date="2021" name="Elife">
        <title>Chloroplast acquisition without the gene transfer in kleptoplastic sea slugs, Plakobranchus ocellatus.</title>
        <authorList>
            <person name="Maeda T."/>
            <person name="Takahashi S."/>
            <person name="Yoshida T."/>
            <person name="Shimamura S."/>
            <person name="Takaki Y."/>
            <person name="Nagai Y."/>
            <person name="Toyoda A."/>
            <person name="Suzuki Y."/>
            <person name="Arimoto A."/>
            <person name="Ishii H."/>
            <person name="Satoh N."/>
            <person name="Nishiyama T."/>
            <person name="Hasebe M."/>
            <person name="Maruyama T."/>
            <person name="Minagawa J."/>
            <person name="Obokata J."/>
            <person name="Shigenobu S."/>
        </authorList>
    </citation>
    <scope>NUCLEOTIDE SEQUENCE [LARGE SCALE GENOMIC DNA]</scope>
</reference>
<gene>
    <name evidence="1" type="ORF">ElyMa_000270100</name>
</gene>
<evidence type="ECO:0000313" key="1">
    <source>
        <dbReference type="EMBL" id="GFR68173.1"/>
    </source>
</evidence>
<dbReference type="EMBL" id="BMAT01000546">
    <property type="protein sequence ID" value="GFR68173.1"/>
    <property type="molecule type" value="Genomic_DNA"/>
</dbReference>
<evidence type="ECO:0000313" key="2">
    <source>
        <dbReference type="Proteomes" id="UP000762676"/>
    </source>
</evidence>
<accession>A0AAV4F468</accession>
<keyword evidence="2" id="KW-1185">Reference proteome</keyword>
<proteinExistence type="predicted"/>
<protein>
    <submittedName>
        <fullName evidence="1">Uncharacterized protein</fullName>
    </submittedName>
</protein>
<dbReference type="Proteomes" id="UP000762676">
    <property type="component" value="Unassembled WGS sequence"/>
</dbReference>
<comment type="caution">
    <text evidence="1">The sequence shown here is derived from an EMBL/GenBank/DDBJ whole genome shotgun (WGS) entry which is preliminary data.</text>
</comment>